<dbReference type="RefSeq" id="WP_238894420.1">
    <property type="nucleotide sequence ID" value="NZ_JAKOGG010000001.1"/>
</dbReference>
<proteinExistence type="predicted"/>
<keyword evidence="2" id="KW-0238">DNA-binding</keyword>
<dbReference type="PROSITE" id="PS00356">
    <property type="entry name" value="HTH_LACI_1"/>
    <property type="match status" value="1"/>
</dbReference>
<feature type="domain" description="HTH lacI-type" evidence="5">
    <location>
        <begin position="8"/>
        <end position="62"/>
    </location>
</feature>
<keyword evidence="3" id="KW-0804">Transcription</keyword>
<dbReference type="InterPro" id="IPR000843">
    <property type="entry name" value="HTH_LacI"/>
</dbReference>
<dbReference type="PANTHER" id="PTHR30146:SF153">
    <property type="entry name" value="LACTOSE OPERON REPRESSOR"/>
    <property type="match status" value="1"/>
</dbReference>
<reference evidence="7" key="1">
    <citation type="submission" date="2023-07" db="EMBL/GenBank/DDBJ databases">
        <title>Shewanella mangrovi sp. nov., an acetaldehyde- degrading bacterium isolated from mangrove sediment.</title>
        <authorList>
            <person name="Liu Y."/>
        </authorList>
    </citation>
    <scope>NUCLEOTIDE SEQUENCE [LARGE SCALE GENOMIC DNA]</scope>
    <source>
        <strain evidence="7">C32</strain>
    </source>
</reference>
<keyword evidence="1" id="KW-0805">Transcription regulation</keyword>
<evidence type="ECO:0000313" key="6">
    <source>
        <dbReference type="EMBL" id="MCS4555033.1"/>
    </source>
</evidence>
<sequence length="347" mass="37950">MAPITKKPTIKDVAKLAGVSFKTVSRVVNNEASVSDAVRDKVNECINKLNYRPNHTARTMRKAPFSLAFVYDNPNSNYVIQMQNGIISQCRKQGFELVIRPTDSKAEDVGKELAAMIGSNQIGGVILTPPLSENRALVTFLLNQGAKVVRILSGSEPPDDLAPVIYVDDIAAGDDITAYLLQLGHRRIAFLGHNPAHESSRGRLQGYQQAHDKQGVSVDKNLIIEGEFTFESGMKMTQTLLENNPQRPTAIFACNDEIAAGAVFMARLQNLRIPEDISIVGFENSPFSVQTLPHLTTMDQPNFDIAASAAALVISLMQEQKEMKTSSKGFNPKLLIRDSATQPATSK</sequence>
<accession>A0ABT2FFG8</accession>
<dbReference type="EMBL" id="JAKOGG010000001">
    <property type="protein sequence ID" value="MCS4555033.1"/>
    <property type="molecule type" value="Genomic_DNA"/>
</dbReference>
<comment type="caution">
    <text evidence="6">The sequence shown here is derived from an EMBL/GenBank/DDBJ whole genome shotgun (WGS) entry which is preliminary data.</text>
</comment>
<dbReference type="InterPro" id="IPR010982">
    <property type="entry name" value="Lambda_DNA-bd_dom_sf"/>
</dbReference>
<evidence type="ECO:0000256" key="1">
    <source>
        <dbReference type="ARBA" id="ARBA00023015"/>
    </source>
</evidence>
<dbReference type="PRINTS" id="PR00036">
    <property type="entry name" value="HTHLACI"/>
</dbReference>
<evidence type="ECO:0000256" key="2">
    <source>
        <dbReference type="ARBA" id="ARBA00023125"/>
    </source>
</evidence>
<evidence type="ECO:0000259" key="5">
    <source>
        <dbReference type="PROSITE" id="PS50932"/>
    </source>
</evidence>
<dbReference type="PANTHER" id="PTHR30146">
    <property type="entry name" value="LACI-RELATED TRANSCRIPTIONAL REPRESSOR"/>
    <property type="match status" value="1"/>
</dbReference>
<name>A0ABT2FFG8_9GAMM</name>
<dbReference type="PROSITE" id="PS50932">
    <property type="entry name" value="HTH_LACI_2"/>
    <property type="match status" value="1"/>
</dbReference>
<evidence type="ECO:0000256" key="3">
    <source>
        <dbReference type="ARBA" id="ARBA00023163"/>
    </source>
</evidence>
<dbReference type="Pfam" id="PF13377">
    <property type="entry name" value="Peripla_BP_3"/>
    <property type="match status" value="1"/>
</dbReference>
<dbReference type="Pfam" id="PF00356">
    <property type="entry name" value="LacI"/>
    <property type="match status" value="1"/>
</dbReference>
<organism evidence="6 7">
    <name type="scientific">Shewanella electrica</name>
    <dbReference type="NCBI Taxonomy" id="515560"/>
    <lineage>
        <taxon>Bacteria</taxon>
        <taxon>Pseudomonadati</taxon>
        <taxon>Pseudomonadota</taxon>
        <taxon>Gammaproteobacteria</taxon>
        <taxon>Alteromonadales</taxon>
        <taxon>Shewanellaceae</taxon>
        <taxon>Shewanella</taxon>
    </lineage>
</organism>
<dbReference type="SUPFAM" id="SSF53822">
    <property type="entry name" value="Periplasmic binding protein-like I"/>
    <property type="match status" value="1"/>
</dbReference>
<evidence type="ECO:0000313" key="7">
    <source>
        <dbReference type="Proteomes" id="UP001201549"/>
    </source>
</evidence>
<dbReference type="Proteomes" id="UP001201549">
    <property type="component" value="Unassembled WGS sequence"/>
</dbReference>
<dbReference type="CDD" id="cd01545">
    <property type="entry name" value="PBP1_SalR"/>
    <property type="match status" value="1"/>
</dbReference>
<dbReference type="Gene3D" id="1.10.260.40">
    <property type="entry name" value="lambda repressor-like DNA-binding domains"/>
    <property type="match status" value="1"/>
</dbReference>
<dbReference type="SMART" id="SM00354">
    <property type="entry name" value="HTH_LACI"/>
    <property type="match status" value="1"/>
</dbReference>
<protein>
    <submittedName>
        <fullName evidence="6">LacI family transcriptional regulator</fullName>
    </submittedName>
</protein>
<keyword evidence="7" id="KW-1185">Reference proteome</keyword>
<dbReference type="InterPro" id="IPR028082">
    <property type="entry name" value="Peripla_BP_I"/>
</dbReference>
<dbReference type="Gene3D" id="3.40.50.2300">
    <property type="match status" value="2"/>
</dbReference>
<feature type="region of interest" description="Disordered" evidence="4">
    <location>
        <begin position="325"/>
        <end position="347"/>
    </location>
</feature>
<dbReference type="CDD" id="cd01392">
    <property type="entry name" value="HTH_LacI"/>
    <property type="match status" value="1"/>
</dbReference>
<dbReference type="InterPro" id="IPR046335">
    <property type="entry name" value="LacI/GalR-like_sensor"/>
</dbReference>
<dbReference type="SUPFAM" id="SSF47413">
    <property type="entry name" value="lambda repressor-like DNA-binding domains"/>
    <property type="match status" value="1"/>
</dbReference>
<evidence type="ECO:0000256" key="4">
    <source>
        <dbReference type="SAM" id="MobiDB-lite"/>
    </source>
</evidence>
<gene>
    <name evidence="6" type="ORF">L9G74_01115</name>
</gene>